<dbReference type="PANTHER" id="PTHR13604">
    <property type="entry name" value="DC12-RELATED"/>
    <property type="match status" value="1"/>
</dbReference>
<dbReference type="GO" id="GO:0008233">
    <property type="term" value="F:peptidase activity"/>
    <property type="evidence" value="ECO:0007669"/>
    <property type="project" value="UniProtKB-KW"/>
</dbReference>
<dbReference type="OrthoDB" id="9782620at2"/>
<dbReference type="AlphaFoldDB" id="A0A2T6BRW2"/>
<evidence type="ECO:0000256" key="6">
    <source>
        <dbReference type="ARBA" id="ARBA00023125"/>
    </source>
</evidence>
<dbReference type="InterPro" id="IPR003738">
    <property type="entry name" value="SRAP"/>
</dbReference>
<dbReference type="Proteomes" id="UP000244090">
    <property type="component" value="Unassembled WGS sequence"/>
</dbReference>
<reference evidence="9 10" key="1">
    <citation type="submission" date="2018-04" db="EMBL/GenBank/DDBJ databases">
        <title>Genomic Encyclopedia of Archaeal and Bacterial Type Strains, Phase II (KMG-II): from individual species to whole genera.</title>
        <authorList>
            <person name="Goeker M."/>
        </authorList>
    </citation>
    <scope>NUCLEOTIDE SEQUENCE [LARGE SCALE GENOMIC DNA]</scope>
    <source>
        <strain evidence="9 10">DSM 25731</strain>
    </source>
</reference>
<evidence type="ECO:0000313" key="10">
    <source>
        <dbReference type="Proteomes" id="UP000244090"/>
    </source>
</evidence>
<dbReference type="PANTHER" id="PTHR13604:SF0">
    <property type="entry name" value="ABASIC SITE PROCESSING PROTEIN HMCES"/>
    <property type="match status" value="1"/>
</dbReference>
<accession>A0A2T6BRW2</accession>
<dbReference type="GO" id="GO:0003697">
    <property type="term" value="F:single-stranded DNA binding"/>
    <property type="evidence" value="ECO:0007669"/>
    <property type="project" value="InterPro"/>
</dbReference>
<evidence type="ECO:0000256" key="5">
    <source>
        <dbReference type="ARBA" id="ARBA00023124"/>
    </source>
</evidence>
<evidence type="ECO:0000256" key="1">
    <source>
        <dbReference type="ARBA" id="ARBA00008136"/>
    </source>
</evidence>
<evidence type="ECO:0000256" key="4">
    <source>
        <dbReference type="ARBA" id="ARBA00022801"/>
    </source>
</evidence>
<evidence type="ECO:0000313" key="9">
    <source>
        <dbReference type="EMBL" id="PTX58802.1"/>
    </source>
</evidence>
<keyword evidence="3" id="KW-0227">DNA damage</keyword>
<dbReference type="GO" id="GO:0016829">
    <property type="term" value="F:lyase activity"/>
    <property type="evidence" value="ECO:0007669"/>
    <property type="project" value="UniProtKB-KW"/>
</dbReference>
<keyword evidence="5" id="KW-0190">Covalent protein-DNA linkage</keyword>
<gene>
    <name evidence="9" type="ORF">C8N46_112110</name>
</gene>
<dbReference type="SUPFAM" id="SSF143081">
    <property type="entry name" value="BB1717-like"/>
    <property type="match status" value="1"/>
</dbReference>
<name>A0A2T6BRW2_9FLAO</name>
<comment type="caution">
    <text evidence="9">The sequence shown here is derived from an EMBL/GenBank/DDBJ whole genome shotgun (WGS) entry which is preliminary data.</text>
</comment>
<keyword evidence="10" id="KW-1185">Reference proteome</keyword>
<keyword evidence="4 8" id="KW-0378">Hydrolase</keyword>
<keyword evidence="2 8" id="KW-0645">Protease</keyword>
<dbReference type="RefSeq" id="WP_108116671.1">
    <property type="nucleotide sequence ID" value="NZ_QBKT01000012.1"/>
</dbReference>
<organism evidence="9 10">
    <name type="scientific">Kordia periserrulae</name>
    <dbReference type="NCBI Taxonomy" id="701523"/>
    <lineage>
        <taxon>Bacteria</taxon>
        <taxon>Pseudomonadati</taxon>
        <taxon>Bacteroidota</taxon>
        <taxon>Flavobacteriia</taxon>
        <taxon>Flavobacteriales</taxon>
        <taxon>Flavobacteriaceae</taxon>
        <taxon>Kordia</taxon>
    </lineage>
</organism>
<proteinExistence type="inferred from homology"/>
<dbReference type="Pfam" id="PF02586">
    <property type="entry name" value="SRAP"/>
    <property type="match status" value="1"/>
</dbReference>
<evidence type="ECO:0000256" key="2">
    <source>
        <dbReference type="ARBA" id="ARBA00022670"/>
    </source>
</evidence>
<sequence>MNYQLSNTASKSHLELTFGLPIKYPNIYRPKIRIDGRKEQSIPIITMEEPNCISEGIWGILPHDFEGDWKHFQKLKITLHTNAKEIHQSILYKEALEKRRCLILVTGFYMHHIVQNDIETFLVEKETPKPFAIAGVYNVLEDGFLTCTVINTESNDLLTSEKNLYNQMPLEIPSLFKNMWLNPKTDLEDIKRIIDKPYLTKFKIQNIAS</sequence>
<dbReference type="GO" id="GO:0006508">
    <property type="term" value="P:proteolysis"/>
    <property type="evidence" value="ECO:0007669"/>
    <property type="project" value="UniProtKB-KW"/>
</dbReference>
<evidence type="ECO:0000256" key="3">
    <source>
        <dbReference type="ARBA" id="ARBA00022763"/>
    </source>
</evidence>
<keyword evidence="7" id="KW-0456">Lyase</keyword>
<comment type="similarity">
    <text evidence="1 8">Belongs to the SOS response-associated peptidase family.</text>
</comment>
<dbReference type="EC" id="3.4.-.-" evidence="8"/>
<evidence type="ECO:0000256" key="8">
    <source>
        <dbReference type="RuleBase" id="RU364100"/>
    </source>
</evidence>
<keyword evidence="6" id="KW-0238">DNA-binding</keyword>
<protein>
    <recommendedName>
        <fullName evidence="8">Abasic site processing protein</fullName>
        <ecNumber evidence="8">3.4.-.-</ecNumber>
    </recommendedName>
</protein>
<dbReference type="InterPro" id="IPR036590">
    <property type="entry name" value="SRAP-like"/>
</dbReference>
<dbReference type="EMBL" id="QBKT01000012">
    <property type="protein sequence ID" value="PTX58802.1"/>
    <property type="molecule type" value="Genomic_DNA"/>
</dbReference>
<evidence type="ECO:0000256" key="7">
    <source>
        <dbReference type="ARBA" id="ARBA00023239"/>
    </source>
</evidence>
<dbReference type="GO" id="GO:0106300">
    <property type="term" value="P:protein-DNA covalent cross-linking repair"/>
    <property type="evidence" value="ECO:0007669"/>
    <property type="project" value="InterPro"/>
</dbReference>
<dbReference type="Gene3D" id="3.90.1680.10">
    <property type="entry name" value="SOS response associated peptidase-like"/>
    <property type="match status" value="1"/>
</dbReference>